<name>A0A0F9EZH2_9ZZZZ</name>
<protein>
    <submittedName>
        <fullName evidence="1">Uncharacterized protein</fullName>
    </submittedName>
</protein>
<dbReference type="EMBL" id="LAZR01023163">
    <property type="protein sequence ID" value="KKL79464.1"/>
    <property type="molecule type" value="Genomic_DNA"/>
</dbReference>
<dbReference type="InterPro" id="IPR029044">
    <property type="entry name" value="Nucleotide-diphossugar_trans"/>
</dbReference>
<comment type="caution">
    <text evidence="1">The sequence shown here is derived from an EMBL/GenBank/DDBJ whole genome shotgun (WGS) entry which is preliminary data.</text>
</comment>
<dbReference type="SUPFAM" id="SSF53448">
    <property type="entry name" value="Nucleotide-diphospho-sugar transferases"/>
    <property type="match status" value="1"/>
</dbReference>
<accession>A0A0F9EZH2</accession>
<dbReference type="AlphaFoldDB" id="A0A0F9EZH2"/>
<feature type="non-terminal residue" evidence="1">
    <location>
        <position position="335"/>
    </location>
</feature>
<organism evidence="1">
    <name type="scientific">marine sediment metagenome</name>
    <dbReference type="NCBI Taxonomy" id="412755"/>
    <lineage>
        <taxon>unclassified sequences</taxon>
        <taxon>metagenomes</taxon>
        <taxon>ecological metagenomes</taxon>
    </lineage>
</organism>
<gene>
    <name evidence="1" type="ORF">LCGC14_2014550</name>
</gene>
<dbReference type="Gene3D" id="3.90.550.10">
    <property type="entry name" value="Spore Coat Polysaccharide Biosynthesis Protein SpsA, Chain A"/>
    <property type="match status" value="1"/>
</dbReference>
<sequence length="335" mass="37114">MARKRESGLVVPEGASEVLDTPAATLALFAYANVLPDTVDCLLRDLRLWPNVVYYRCSNDALISRSRSRVASDFLQSDRAMTGDVLLMVDHDMKWDDGDLVYLAEKTLETRGIVAGIYSKREFGGGTAVRFSAHGKYTAGEDVLAPAQFVSTGFIGIHRDVLEKMAETMPKTIGNFWPFFLPMVAGRGDDEESHEYLSEDWAFCARAQELGMPIHAALKPHLVHVGEWAYRLVDSQLTPAPDQGVTFNVAPEIEAPAVKWLLRDVAAYTDIAADGLHIAMSAGSRGLAALWHKYGSDDPKEETAWYKREDVGKHYVLDLAYWHTTQLAPILVGNL</sequence>
<proteinExistence type="predicted"/>
<reference evidence="1" key="1">
    <citation type="journal article" date="2015" name="Nature">
        <title>Complex archaea that bridge the gap between prokaryotes and eukaryotes.</title>
        <authorList>
            <person name="Spang A."/>
            <person name="Saw J.H."/>
            <person name="Jorgensen S.L."/>
            <person name="Zaremba-Niedzwiedzka K."/>
            <person name="Martijn J."/>
            <person name="Lind A.E."/>
            <person name="van Eijk R."/>
            <person name="Schleper C."/>
            <person name="Guy L."/>
            <person name="Ettema T.J."/>
        </authorList>
    </citation>
    <scope>NUCLEOTIDE SEQUENCE</scope>
</reference>
<evidence type="ECO:0000313" key="1">
    <source>
        <dbReference type="EMBL" id="KKL79464.1"/>
    </source>
</evidence>